<name>A0AAD7H8X8_9AGAR</name>
<proteinExistence type="predicted"/>
<evidence type="ECO:0000313" key="2">
    <source>
        <dbReference type="Proteomes" id="UP001215598"/>
    </source>
</evidence>
<accession>A0AAD7H8X8</accession>
<dbReference type="AlphaFoldDB" id="A0AAD7H8X8"/>
<sequence>MPRNGKGVTKYVDAASVPSSVTGFGFRTDPEPEPNPNRTPIEIRGSGNVGFFPNLFAHVRTCSEPELDPYEPNLGSGPVRFGGSDFLAKNRTEPDIGNTSAITCRGKNCAMHLAPGRRAVDRQKQLRLTCPLCDETLVLHRRNGSLEFGDYVPKYRPQSLSPGVRSVAGYDREHSVSDEALEDDIESMAYDEAEQFEMGDDPDAELDELEVE</sequence>
<reference evidence="1" key="1">
    <citation type="submission" date="2023-03" db="EMBL/GenBank/DDBJ databases">
        <title>Massive genome expansion in bonnet fungi (Mycena s.s.) driven by repeated elements and novel gene families across ecological guilds.</title>
        <authorList>
            <consortium name="Lawrence Berkeley National Laboratory"/>
            <person name="Harder C.B."/>
            <person name="Miyauchi S."/>
            <person name="Viragh M."/>
            <person name="Kuo A."/>
            <person name="Thoen E."/>
            <person name="Andreopoulos B."/>
            <person name="Lu D."/>
            <person name="Skrede I."/>
            <person name="Drula E."/>
            <person name="Henrissat B."/>
            <person name="Morin E."/>
            <person name="Kohler A."/>
            <person name="Barry K."/>
            <person name="LaButti K."/>
            <person name="Morin E."/>
            <person name="Salamov A."/>
            <person name="Lipzen A."/>
            <person name="Mereny Z."/>
            <person name="Hegedus B."/>
            <person name="Baldrian P."/>
            <person name="Stursova M."/>
            <person name="Weitz H."/>
            <person name="Taylor A."/>
            <person name="Grigoriev I.V."/>
            <person name="Nagy L.G."/>
            <person name="Martin F."/>
            <person name="Kauserud H."/>
        </authorList>
    </citation>
    <scope>NUCLEOTIDE SEQUENCE</scope>
    <source>
        <strain evidence="1">CBHHK182m</strain>
    </source>
</reference>
<evidence type="ECO:0000313" key="1">
    <source>
        <dbReference type="EMBL" id="KAJ7714445.1"/>
    </source>
</evidence>
<gene>
    <name evidence="1" type="ORF">B0H16DRAFT_1478017</name>
</gene>
<keyword evidence="2" id="KW-1185">Reference proteome</keyword>
<dbReference type="Proteomes" id="UP001215598">
    <property type="component" value="Unassembled WGS sequence"/>
</dbReference>
<organism evidence="1 2">
    <name type="scientific">Mycena metata</name>
    <dbReference type="NCBI Taxonomy" id="1033252"/>
    <lineage>
        <taxon>Eukaryota</taxon>
        <taxon>Fungi</taxon>
        <taxon>Dikarya</taxon>
        <taxon>Basidiomycota</taxon>
        <taxon>Agaricomycotina</taxon>
        <taxon>Agaricomycetes</taxon>
        <taxon>Agaricomycetidae</taxon>
        <taxon>Agaricales</taxon>
        <taxon>Marasmiineae</taxon>
        <taxon>Mycenaceae</taxon>
        <taxon>Mycena</taxon>
    </lineage>
</organism>
<protein>
    <submittedName>
        <fullName evidence="1">Uncharacterized protein</fullName>
    </submittedName>
</protein>
<dbReference type="EMBL" id="JARKIB010000325">
    <property type="protein sequence ID" value="KAJ7714445.1"/>
    <property type="molecule type" value="Genomic_DNA"/>
</dbReference>
<comment type="caution">
    <text evidence="1">The sequence shown here is derived from an EMBL/GenBank/DDBJ whole genome shotgun (WGS) entry which is preliminary data.</text>
</comment>